<dbReference type="PANTHER" id="PTHR43072:SF23">
    <property type="entry name" value="UPF0039 PROTEIN C11D3.02C"/>
    <property type="match status" value="1"/>
</dbReference>
<dbReference type="SUPFAM" id="SSF55729">
    <property type="entry name" value="Acyl-CoA N-acyltransferases (Nat)"/>
    <property type="match status" value="1"/>
</dbReference>
<evidence type="ECO:0000256" key="1">
    <source>
        <dbReference type="ARBA" id="ARBA00022679"/>
    </source>
</evidence>
<dbReference type="InterPro" id="IPR000182">
    <property type="entry name" value="GNAT_dom"/>
</dbReference>
<accession>A0ABW0QXH4</accession>
<dbReference type="PANTHER" id="PTHR43072">
    <property type="entry name" value="N-ACETYLTRANSFERASE"/>
    <property type="match status" value="1"/>
</dbReference>
<comment type="caution">
    <text evidence="4">The sequence shown here is derived from an EMBL/GenBank/DDBJ whole genome shotgun (WGS) entry which is preliminary data.</text>
</comment>
<dbReference type="Gene3D" id="3.40.630.30">
    <property type="match status" value="1"/>
</dbReference>
<keyword evidence="2 4" id="KW-0012">Acyltransferase</keyword>
<dbReference type="CDD" id="cd04301">
    <property type="entry name" value="NAT_SF"/>
    <property type="match status" value="1"/>
</dbReference>
<protein>
    <submittedName>
        <fullName evidence="4">GNAT family N-acetyltransferase</fullName>
        <ecNumber evidence="4">2.3.-.-</ecNumber>
    </submittedName>
</protein>
<name>A0ABW0QXH4_9BACL</name>
<dbReference type="EMBL" id="JBHSNC010000007">
    <property type="protein sequence ID" value="MFC5528287.1"/>
    <property type="molecule type" value="Genomic_DNA"/>
</dbReference>
<evidence type="ECO:0000313" key="5">
    <source>
        <dbReference type="Proteomes" id="UP001596108"/>
    </source>
</evidence>
<gene>
    <name evidence="4" type="ORF">ACFPQ4_02320</name>
</gene>
<keyword evidence="5" id="KW-1185">Reference proteome</keyword>
<dbReference type="PROSITE" id="PS51186">
    <property type="entry name" value="GNAT"/>
    <property type="match status" value="1"/>
</dbReference>
<dbReference type="InterPro" id="IPR016181">
    <property type="entry name" value="Acyl_CoA_acyltransferase"/>
</dbReference>
<evidence type="ECO:0000259" key="3">
    <source>
        <dbReference type="PROSITE" id="PS51186"/>
    </source>
</evidence>
<proteinExistence type="predicted"/>
<dbReference type="GO" id="GO:0016746">
    <property type="term" value="F:acyltransferase activity"/>
    <property type="evidence" value="ECO:0007669"/>
    <property type="project" value="UniProtKB-KW"/>
</dbReference>
<feature type="domain" description="N-acetyltransferase" evidence="3">
    <location>
        <begin position="5"/>
        <end position="158"/>
    </location>
</feature>
<dbReference type="Proteomes" id="UP001596108">
    <property type="component" value="Unassembled WGS sequence"/>
</dbReference>
<reference evidence="5" key="1">
    <citation type="journal article" date="2019" name="Int. J. Syst. Evol. Microbiol.">
        <title>The Global Catalogue of Microorganisms (GCM) 10K type strain sequencing project: providing services to taxonomists for standard genome sequencing and annotation.</title>
        <authorList>
            <consortium name="The Broad Institute Genomics Platform"/>
            <consortium name="The Broad Institute Genome Sequencing Center for Infectious Disease"/>
            <person name="Wu L."/>
            <person name="Ma J."/>
        </authorList>
    </citation>
    <scope>NUCLEOTIDE SEQUENCE [LARGE SCALE GENOMIC DNA]</scope>
    <source>
        <strain evidence="5">CGMCC 1.18578</strain>
    </source>
</reference>
<organism evidence="4 5">
    <name type="scientific">Cohnella yongneupensis</name>
    <dbReference type="NCBI Taxonomy" id="425006"/>
    <lineage>
        <taxon>Bacteria</taxon>
        <taxon>Bacillati</taxon>
        <taxon>Bacillota</taxon>
        <taxon>Bacilli</taxon>
        <taxon>Bacillales</taxon>
        <taxon>Paenibacillaceae</taxon>
        <taxon>Cohnella</taxon>
    </lineage>
</organism>
<dbReference type="EC" id="2.3.-.-" evidence="4"/>
<sequence length="167" mass="18756">MPSEMTITDASVSDLERIVDIYNSTIPSRMVTADLEPVTVESRLKWFNEHSADHRPLWVLKDGHDIMAWLSFQSFYGRPAYNATAEISIYIAEGYRGKGVGSLLLEQAIAECPRLGIENIVGFVFAHNEPSLALLRKFGFKQWGYLPRVAVLDGVERDLVIIGTNLK</sequence>
<keyword evidence="1 4" id="KW-0808">Transferase</keyword>
<evidence type="ECO:0000313" key="4">
    <source>
        <dbReference type="EMBL" id="MFC5528287.1"/>
    </source>
</evidence>
<evidence type="ECO:0000256" key="2">
    <source>
        <dbReference type="ARBA" id="ARBA00023315"/>
    </source>
</evidence>
<dbReference type="RefSeq" id="WP_378110113.1">
    <property type="nucleotide sequence ID" value="NZ_JBHSNC010000007.1"/>
</dbReference>
<dbReference type="Pfam" id="PF00583">
    <property type="entry name" value="Acetyltransf_1"/>
    <property type="match status" value="1"/>
</dbReference>